<feature type="site" description="Cleavage; by autolysis" evidence="2">
    <location>
        <begin position="162"/>
        <end position="163"/>
    </location>
</feature>
<sequence length="327" mass="36073">MQIELDQVVVLHIGAGNHKQKNNNEYVKLMKQALKKSNVIEVNDILEHSSLTNTGYGSSLNVLGEVEIDASYIKSNGETGALSGLQVDSPTREMFRIFNKIDDLYNREANLSRPLSLHCASLSRFMNIPVNEHLVSPKSKKIYDMYKDTVFRFPHQEIEVNDTIGSLVIDTNSNQTVLATTSGGHFFKLSGRIGCAGIIGAGIYYEQVGDLEISCMCSGNGEQIVQNSLAQLIVKNISRMDDEGEYGVQLQKLIFAKARNMYCGFIVVLKRASRGGGGEGEGGGIQLLYGHTTETFYFGTRVNNATRVVLSCAEKDGKFTFGEYKLK</sequence>
<dbReference type="Pfam" id="PF01112">
    <property type="entry name" value="Asparaginase_2"/>
    <property type="match status" value="1"/>
</dbReference>
<evidence type="ECO:0000256" key="2">
    <source>
        <dbReference type="PIRSR" id="PIRSR600246-3"/>
    </source>
</evidence>
<comment type="caution">
    <text evidence="3">The sequence shown here is derived from an EMBL/GenBank/DDBJ whole genome shotgun (WGS) entry which is preliminary data.</text>
</comment>
<dbReference type="AlphaFoldDB" id="A0A8X7NID0"/>
<dbReference type="Proteomes" id="UP000590412">
    <property type="component" value="Unassembled WGS sequence"/>
</dbReference>
<dbReference type="InterPro" id="IPR029055">
    <property type="entry name" value="Ntn_hydrolases_N"/>
</dbReference>
<dbReference type="GO" id="GO:0051604">
    <property type="term" value="P:protein maturation"/>
    <property type="evidence" value="ECO:0007669"/>
    <property type="project" value="TreeGrafter"/>
</dbReference>
<dbReference type="PANTHER" id="PTHR10188">
    <property type="entry name" value="L-ASPARAGINASE"/>
    <property type="match status" value="1"/>
</dbReference>
<organism evidence="3 4">
    <name type="scientific">Candida parapsilosis</name>
    <name type="common">Yeast</name>
    <dbReference type="NCBI Taxonomy" id="5480"/>
    <lineage>
        <taxon>Eukaryota</taxon>
        <taxon>Fungi</taxon>
        <taxon>Dikarya</taxon>
        <taxon>Ascomycota</taxon>
        <taxon>Saccharomycotina</taxon>
        <taxon>Pichiomycetes</taxon>
        <taxon>Debaryomycetaceae</taxon>
        <taxon>Candida/Lodderomyces clade</taxon>
        <taxon>Candida</taxon>
    </lineage>
</organism>
<dbReference type="GO" id="GO:0005737">
    <property type="term" value="C:cytoplasm"/>
    <property type="evidence" value="ECO:0007669"/>
    <property type="project" value="TreeGrafter"/>
</dbReference>
<dbReference type="PANTHER" id="PTHR10188:SF8">
    <property type="entry name" value="THREONINE ASPARTASE 1"/>
    <property type="match status" value="1"/>
</dbReference>
<proteinExistence type="predicted"/>
<gene>
    <name evidence="3" type="ORF">FOB60_004612</name>
</gene>
<dbReference type="OrthoDB" id="77601at2759"/>
<dbReference type="GO" id="GO:0004298">
    <property type="term" value="F:threonine-type endopeptidase activity"/>
    <property type="evidence" value="ECO:0007669"/>
    <property type="project" value="TreeGrafter"/>
</dbReference>
<dbReference type="InterPro" id="IPR000246">
    <property type="entry name" value="Peptidase_T2"/>
</dbReference>
<dbReference type="EMBL" id="JABWAB010000007">
    <property type="protein sequence ID" value="KAF6047076.1"/>
    <property type="molecule type" value="Genomic_DNA"/>
</dbReference>
<accession>A0A8X7NID0</accession>
<evidence type="ECO:0000313" key="4">
    <source>
        <dbReference type="Proteomes" id="UP000590412"/>
    </source>
</evidence>
<feature type="active site" description="Nucleophile" evidence="1">
    <location>
        <position position="163"/>
    </location>
</feature>
<evidence type="ECO:0000256" key="1">
    <source>
        <dbReference type="PIRSR" id="PIRSR600246-1"/>
    </source>
</evidence>
<evidence type="ECO:0000313" key="3">
    <source>
        <dbReference type="EMBL" id="KAF6047076.1"/>
    </source>
</evidence>
<name>A0A8X7NID0_CANPA</name>
<dbReference type="Gene3D" id="3.60.20.30">
    <property type="entry name" value="(Glycosyl)asparaginase"/>
    <property type="match status" value="1"/>
</dbReference>
<dbReference type="SUPFAM" id="SSF56235">
    <property type="entry name" value="N-terminal nucleophile aminohydrolases (Ntn hydrolases)"/>
    <property type="match status" value="1"/>
</dbReference>
<reference evidence="3" key="1">
    <citation type="submission" date="2020-03" db="EMBL/GenBank/DDBJ databases">
        <title>FDA dAtabase for Regulatory Grade micrObial Sequences (FDA-ARGOS): Supporting development and validation of Infectious Disease Dx tests.</title>
        <authorList>
            <person name="Campos J."/>
            <person name="Goldberg B."/>
            <person name="Tallon L."/>
            <person name="Sadzewicz L."/>
            <person name="Vavikolanu K."/>
            <person name="Mehta A."/>
            <person name="Aluvathingal J."/>
            <person name="Nadendla S."/>
            <person name="Nandy P."/>
            <person name="Geyer C."/>
            <person name="Yan Y."/>
            <person name="Sichtig H."/>
        </authorList>
    </citation>
    <scope>NUCLEOTIDE SEQUENCE [LARGE SCALE GENOMIC DNA]</scope>
    <source>
        <strain evidence="3">FDAARGOS_652</strain>
    </source>
</reference>
<protein>
    <submittedName>
        <fullName evidence="3">Asparaginase family protein</fullName>
    </submittedName>
</protein>